<protein>
    <submittedName>
        <fullName evidence="2">NDP-hexose 2,3-dehydratase</fullName>
    </submittedName>
</protein>
<name>A0A3N0EFP9_9ACTN</name>
<dbReference type="AlphaFoldDB" id="A0A3N0EFP9"/>
<dbReference type="EMBL" id="RJMB01000003">
    <property type="protein sequence ID" value="RNL86597.1"/>
    <property type="molecule type" value="Genomic_DNA"/>
</dbReference>
<gene>
    <name evidence="2" type="ORF">EFW17_05245</name>
</gene>
<dbReference type="RefSeq" id="WP_123200122.1">
    <property type="nucleotide sequence ID" value="NZ_RJMB01000003.1"/>
</dbReference>
<dbReference type="Proteomes" id="UP000269198">
    <property type="component" value="Unassembled WGS sequence"/>
</dbReference>
<dbReference type="Pfam" id="PF03559">
    <property type="entry name" value="Hexose_dehydrat"/>
    <property type="match status" value="2"/>
</dbReference>
<evidence type="ECO:0000313" key="3">
    <source>
        <dbReference type="Proteomes" id="UP000269198"/>
    </source>
</evidence>
<accession>A0A3N0EFP9</accession>
<comment type="caution">
    <text evidence="2">The sequence shown here is derived from an EMBL/GenBank/DDBJ whole genome shotgun (WGS) entry which is preliminary data.</text>
</comment>
<reference evidence="2 3" key="1">
    <citation type="submission" date="2018-11" db="EMBL/GenBank/DDBJ databases">
        <title>The genome draft of YIM 96095.</title>
        <authorList>
            <person name="Tang S.-K."/>
            <person name="Chunyu W.-X."/>
            <person name="Feng Y.-Z."/>
        </authorList>
    </citation>
    <scope>NUCLEOTIDE SEQUENCE [LARGE SCALE GENOMIC DNA]</scope>
    <source>
        <strain evidence="2 3">YIM 96095</strain>
    </source>
</reference>
<feature type="domain" description="dTDP-4-dehydro-6-deoxy-alpha-D-glucopyranose 2,3-dehydratase" evidence="1">
    <location>
        <begin position="271"/>
        <end position="471"/>
    </location>
</feature>
<sequence length="483" mass="54043">MSTTPAPRTRPVADPDTSPARRIVASALAPAGVVGDLTEFHQRLVDAQNRIYTITERVSLDSLDRWNYEPSRGVLAHESGKFFSVEGIRVRVFEDSVRQWDQPIIRQPEVGILGILVKEFHGVLHFLMQLKAEPGNRNGIQISPTVQATRSNYMGVHGGGRVPYLEYFQDRDRHRVLADVRQSEQGAWFLGKRNRNMVVEVTEEVELLDGFHWLTLNQIHRLLALDDLVNMDARTVLSCLPFTGGGVADEGLGAALDRSSVTERGAHSMVALLSWITDTRTRPEVDVRTIALDELSQWRRTPERIGHREGRYFDVIGVRVEAGGREVGRWSQPMIAARGPGVLALLVTRVEGTVHVLMQTRVEPGLTDVVELAPTVQCTPSNYAHLPAASRPAFLDAVLRADPGQVKFDTMLSDEGGRFYHTSNRHLIVETETGPHPEPPGFRWFTLGQLTELLRHSHYLNVQARSLVVCLRSLVSAQSDRHR</sequence>
<feature type="domain" description="dTDP-4-dehydro-6-deoxy-alpha-D-glucopyranose 2,3-dehydratase" evidence="1">
    <location>
        <begin position="39"/>
        <end position="240"/>
    </location>
</feature>
<dbReference type="InterPro" id="IPR005212">
    <property type="entry name" value="EvaA-like"/>
</dbReference>
<dbReference type="InterPro" id="IPR038153">
    <property type="entry name" value="EvaA-like_sf"/>
</dbReference>
<keyword evidence="3" id="KW-1185">Reference proteome</keyword>
<organism evidence="2 3">
    <name type="scientific">Halostreptopolyspora alba</name>
    <dbReference type="NCBI Taxonomy" id="2487137"/>
    <lineage>
        <taxon>Bacteria</taxon>
        <taxon>Bacillati</taxon>
        <taxon>Actinomycetota</taxon>
        <taxon>Actinomycetes</taxon>
        <taxon>Streptosporangiales</taxon>
        <taxon>Nocardiopsidaceae</taxon>
        <taxon>Halostreptopolyspora</taxon>
    </lineage>
</organism>
<dbReference type="Gene3D" id="3.90.79.40">
    <property type="entry name" value="EvaA sugar 2,3-dehydratase subunit"/>
    <property type="match status" value="2"/>
</dbReference>
<evidence type="ECO:0000313" key="2">
    <source>
        <dbReference type="EMBL" id="RNL86597.1"/>
    </source>
</evidence>
<dbReference type="GO" id="GO:0016829">
    <property type="term" value="F:lyase activity"/>
    <property type="evidence" value="ECO:0007669"/>
    <property type="project" value="InterPro"/>
</dbReference>
<evidence type="ECO:0000259" key="1">
    <source>
        <dbReference type="Pfam" id="PF03559"/>
    </source>
</evidence>
<dbReference type="OrthoDB" id="9814961at2"/>
<proteinExistence type="predicted"/>